<feature type="region of interest" description="Disordered" evidence="1">
    <location>
        <begin position="1"/>
        <end position="36"/>
    </location>
</feature>
<name>A0A9Q1I651_CONCO</name>
<organism evidence="2 3">
    <name type="scientific">Conger conger</name>
    <name type="common">Conger eel</name>
    <name type="synonym">Muraena conger</name>
    <dbReference type="NCBI Taxonomy" id="82655"/>
    <lineage>
        <taxon>Eukaryota</taxon>
        <taxon>Metazoa</taxon>
        <taxon>Chordata</taxon>
        <taxon>Craniata</taxon>
        <taxon>Vertebrata</taxon>
        <taxon>Euteleostomi</taxon>
        <taxon>Actinopterygii</taxon>
        <taxon>Neopterygii</taxon>
        <taxon>Teleostei</taxon>
        <taxon>Anguilliformes</taxon>
        <taxon>Congridae</taxon>
        <taxon>Conger</taxon>
    </lineage>
</organism>
<comment type="caution">
    <text evidence="2">The sequence shown here is derived from an EMBL/GenBank/DDBJ whole genome shotgun (WGS) entry which is preliminary data.</text>
</comment>
<keyword evidence="3" id="KW-1185">Reference proteome</keyword>
<gene>
    <name evidence="2" type="ORF">COCON_G00039220</name>
</gene>
<accession>A0A9Q1I651</accession>
<proteinExistence type="predicted"/>
<sequence length="51" mass="5713">MSAHDSSSEEQDSGPRQRKTKHNRQGASCSFHRKNREGYITVVMPIPSNGL</sequence>
<evidence type="ECO:0000313" key="2">
    <source>
        <dbReference type="EMBL" id="KAJ8285072.1"/>
    </source>
</evidence>
<dbReference type="Proteomes" id="UP001152803">
    <property type="component" value="Unassembled WGS sequence"/>
</dbReference>
<reference evidence="2" key="1">
    <citation type="journal article" date="2023" name="Science">
        <title>Genome structures resolve the early diversification of teleost fishes.</title>
        <authorList>
            <person name="Parey E."/>
            <person name="Louis A."/>
            <person name="Montfort J."/>
            <person name="Bouchez O."/>
            <person name="Roques C."/>
            <person name="Iampietro C."/>
            <person name="Lluch J."/>
            <person name="Castinel A."/>
            <person name="Donnadieu C."/>
            <person name="Desvignes T."/>
            <person name="Floi Bucao C."/>
            <person name="Jouanno E."/>
            <person name="Wen M."/>
            <person name="Mejri S."/>
            <person name="Dirks R."/>
            <person name="Jansen H."/>
            <person name="Henkel C."/>
            <person name="Chen W.J."/>
            <person name="Zahm M."/>
            <person name="Cabau C."/>
            <person name="Klopp C."/>
            <person name="Thompson A.W."/>
            <person name="Robinson-Rechavi M."/>
            <person name="Braasch I."/>
            <person name="Lecointre G."/>
            <person name="Bobe J."/>
            <person name="Postlethwait J.H."/>
            <person name="Berthelot C."/>
            <person name="Roest Crollius H."/>
            <person name="Guiguen Y."/>
        </authorList>
    </citation>
    <scope>NUCLEOTIDE SEQUENCE</scope>
    <source>
        <strain evidence="2">Concon-B</strain>
    </source>
</reference>
<dbReference type="AlphaFoldDB" id="A0A9Q1I651"/>
<evidence type="ECO:0000256" key="1">
    <source>
        <dbReference type="SAM" id="MobiDB-lite"/>
    </source>
</evidence>
<evidence type="ECO:0000313" key="3">
    <source>
        <dbReference type="Proteomes" id="UP001152803"/>
    </source>
</evidence>
<dbReference type="EMBL" id="JAFJMO010000002">
    <property type="protein sequence ID" value="KAJ8285072.1"/>
    <property type="molecule type" value="Genomic_DNA"/>
</dbReference>
<protein>
    <submittedName>
        <fullName evidence="2">Uncharacterized protein</fullName>
    </submittedName>
</protein>